<evidence type="ECO:0000313" key="1">
    <source>
        <dbReference type="EMBL" id="CBI75960.1"/>
    </source>
</evidence>
<proteinExistence type="predicted"/>
<keyword evidence="2" id="KW-1185">Reference proteome</keyword>
<reference evidence="1 2" key="2">
    <citation type="journal article" date="2011" name="PLoS Genet.">
        <title>Parallel evolution of a type IV secretion system in radiating lineages of the host-restricted bacterial pathogen Bartonella.</title>
        <authorList>
            <person name="Engel P."/>
            <person name="Salzburger W."/>
            <person name="Liesch M."/>
            <person name="Chang C.C."/>
            <person name="Maruyama S."/>
            <person name="Lanz C."/>
            <person name="Calteau A."/>
            <person name="Lajus A."/>
            <person name="Medigue C."/>
            <person name="Schuster S.C."/>
            <person name="Dehio C."/>
        </authorList>
    </citation>
    <scope>NUCLEOTIDE SEQUENCE [LARGE SCALE GENOMIC DNA]</scope>
    <source>
        <strain evidence="2">CIP 104772 / 73</strain>
    </source>
</reference>
<sequence length="218" mass="25260">MNIKHDVLNPAKHKHYSISTVDQTQKIQVPSEIKMSDISAKLRYVYEKMQIKKTHNHLAKQISVDNSIKSYLDEISRAILAEHYARNQKEKKLFEDLEQIKKLVKNLLYEKEGLQKTIIKQHKTSSQSINSVVRHLAHMAGEENKRSQPHERFNTLKKDRIQPVQTNTVGTLKQENISSLSTDFVKPSKNFLTNKNLSDTQLLSGFFTGVRRAFSFKE</sequence>
<evidence type="ECO:0000313" key="2">
    <source>
        <dbReference type="Proteomes" id="UP000009101"/>
    </source>
</evidence>
<dbReference type="AlphaFoldDB" id="E6YGH2"/>
<dbReference type="OrthoDB" id="7926051at2"/>
<gene>
    <name evidence="1" type="ordered locus">BARCL_0279</name>
</gene>
<name>E6YGH2_BARC7</name>
<dbReference type="HOGENOM" id="CLU_101679_0_0_5"/>
<dbReference type="eggNOG" id="ENOG50313JP">
    <property type="taxonomic scope" value="Bacteria"/>
</dbReference>
<protein>
    <submittedName>
        <fullName evidence="1">Uncharacterized protein</fullName>
    </submittedName>
</protein>
<accession>E6YGH2</accession>
<dbReference type="Proteomes" id="UP000009101">
    <property type="component" value="Chromosome"/>
</dbReference>
<dbReference type="KEGG" id="bcd:BARCL_0279"/>
<dbReference type="RefSeq" id="WP_013544628.1">
    <property type="nucleotide sequence ID" value="NC_014932.1"/>
</dbReference>
<dbReference type="EMBL" id="FN645454">
    <property type="protein sequence ID" value="CBI75960.1"/>
    <property type="molecule type" value="Genomic_DNA"/>
</dbReference>
<reference evidence="2" key="1">
    <citation type="submission" date="2009-11" db="EMBL/GenBank/DDBJ databases">
        <title>Genome sequencing of Bartonella species and comparative genomics.</title>
        <authorList>
            <person name="Engel P."/>
            <person name="Salzburger W."/>
            <person name="Marius L."/>
            <person name="Chao-Chin C."/>
            <person name="Soichi M."/>
            <person name="Christa L."/>
            <person name="Alexandra C."/>
            <person name="Aurelie L."/>
            <person name="Claudine M."/>
            <person name="Stephan S.C."/>
            <person name="Christoph D."/>
        </authorList>
    </citation>
    <scope>NUCLEOTIDE SEQUENCE [LARGE SCALE GENOMIC DNA]</scope>
    <source>
        <strain evidence="2">CIP 104772 / 73</strain>
    </source>
</reference>
<organism evidence="1 2">
    <name type="scientific">Bartonella clarridgeiae (strain CCUG 45776 / CIP 104772 / 73)</name>
    <dbReference type="NCBI Taxonomy" id="696125"/>
    <lineage>
        <taxon>Bacteria</taxon>
        <taxon>Pseudomonadati</taxon>
        <taxon>Pseudomonadota</taxon>
        <taxon>Alphaproteobacteria</taxon>
        <taxon>Hyphomicrobiales</taxon>
        <taxon>Bartonellaceae</taxon>
        <taxon>Bartonella</taxon>
    </lineage>
</organism>